<dbReference type="Gene3D" id="1.10.760.10">
    <property type="entry name" value="Cytochrome c-like domain"/>
    <property type="match status" value="2"/>
</dbReference>
<dbReference type="InterPro" id="IPR050597">
    <property type="entry name" value="Cytochrome_c_Oxidase_Subunit"/>
</dbReference>
<dbReference type="GO" id="GO:0009055">
    <property type="term" value="F:electron transfer activity"/>
    <property type="evidence" value="ECO:0007669"/>
    <property type="project" value="InterPro"/>
</dbReference>
<dbReference type="Pfam" id="PF00034">
    <property type="entry name" value="Cytochrom_C"/>
    <property type="match status" value="2"/>
</dbReference>
<organism evidence="10 11">
    <name type="scientific">Cognatilysobacter bugurensis</name>
    <dbReference type="NCBI Taxonomy" id="543356"/>
    <lineage>
        <taxon>Bacteria</taxon>
        <taxon>Pseudomonadati</taxon>
        <taxon>Pseudomonadota</taxon>
        <taxon>Gammaproteobacteria</taxon>
        <taxon>Lysobacterales</taxon>
        <taxon>Lysobacteraceae</taxon>
        <taxon>Cognatilysobacter</taxon>
    </lineage>
</organism>
<dbReference type="InterPro" id="IPR009056">
    <property type="entry name" value="Cyt_c-like_dom"/>
</dbReference>
<accession>A0A918W920</accession>
<dbReference type="Proteomes" id="UP000646426">
    <property type="component" value="Unassembled WGS sequence"/>
</dbReference>
<feature type="signal peptide" evidence="8">
    <location>
        <begin position="1"/>
        <end position="23"/>
    </location>
</feature>
<dbReference type="GO" id="GO:0046872">
    <property type="term" value="F:metal ion binding"/>
    <property type="evidence" value="ECO:0007669"/>
    <property type="project" value="UniProtKB-KW"/>
</dbReference>
<protein>
    <submittedName>
        <fullName evidence="10">Cytochrome c</fullName>
    </submittedName>
</protein>
<keyword evidence="2 6" id="KW-0349">Heme</keyword>
<dbReference type="PANTHER" id="PTHR33751">
    <property type="entry name" value="CBB3-TYPE CYTOCHROME C OXIDASE SUBUNIT FIXP"/>
    <property type="match status" value="1"/>
</dbReference>
<feature type="domain" description="Cytochrome c" evidence="9">
    <location>
        <begin position="52"/>
        <end position="133"/>
    </location>
</feature>
<evidence type="ECO:0000256" key="4">
    <source>
        <dbReference type="ARBA" id="ARBA00022982"/>
    </source>
</evidence>
<evidence type="ECO:0000313" key="11">
    <source>
        <dbReference type="Proteomes" id="UP000646426"/>
    </source>
</evidence>
<keyword evidence="8" id="KW-0732">Signal</keyword>
<keyword evidence="5 6" id="KW-0408">Iron</keyword>
<keyword evidence="1" id="KW-0813">Transport</keyword>
<keyword evidence="11" id="KW-1185">Reference proteome</keyword>
<comment type="caution">
    <text evidence="10">The sequence shown here is derived from an EMBL/GenBank/DDBJ whole genome shotgun (WGS) entry which is preliminary data.</text>
</comment>
<feature type="region of interest" description="Disordered" evidence="7">
    <location>
        <begin position="257"/>
        <end position="301"/>
    </location>
</feature>
<gene>
    <name evidence="10" type="primary">cycA</name>
    <name evidence="10" type="ORF">GCM10007067_14700</name>
</gene>
<dbReference type="InterPro" id="IPR036909">
    <property type="entry name" value="Cyt_c-like_dom_sf"/>
</dbReference>
<dbReference type="RefSeq" id="WP_189454960.1">
    <property type="nucleotide sequence ID" value="NZ_BMYD01000002.1"/>
</dbReference>
<reference evidence="10" key="1">
    <citation type="journal article" date="2014" name="Int. J. Syst. Evol. Microbiol.">
        <title>Complete genome sequence of Corynebacterium casei LMG S-19264T (=DSM 44701T), isolated from a smear-ripened cheese.</title>
        <authorList>
            <consortium name="US DOE Joint Genome Institute (JGI-PGF)"/>
            <person name="Walter F."/>
            <person name="Albersmeier A."/>
            <person name="Kalinowski J."/>
            <person name="Ruckert C."/>
        </authorList>
    </citation>
    <scope>NUCLEOTIDE SEQUENCE</scope>
    <source>
        <strain evidence="10">KCTC 23077</strain>
    </source>
</reference>
<dbReference type="PANTHER" id="PTHR33751:SF9">
    <property type="entry name" value="CYTOCHROME C4"/>
    <property type="match status" value="1"/>
</dbReference>
<dbReference type="SUPFAM" id="SSF46626">
    <property type="entry name" value="Cytochrome c"/>
    <property type="match status" value="2"/>
</dbReference>
<sequence>MSQVRVLGLIGAAVITAAAVAYAQTTVNPLPDNTPVQAAPLDTNIPEKADWGDAKNGATLAGACAACHGLDGNPTDPQYPRIAGQPERYVAQQLHLFKTSERNSGMAAVMKPFADPLTAQQMRDLGAYFATQTPGAGIADDTVIADGPNAGKKFYEIGETLYIKGDPSRGLPACMACHGPAGAGNPGPPYPAVAGQYAPYAQRRLEEYRAGTAQADRPLFHVMASVAKKLTDEEIGSLASYLQGLHTRSYDFASAATPTGAPAPAGQAAPGAAPAAAPAPAAPTEAAPAAAGAEATPTTGS</sequence>
<evidence type="ECO:0000256" key="1">
    <source>
        <dbReference type="ARBA" id="ARBA00022448"/>
    </source>
</evidence>
<proteinExistence type="predicted"/>
<name>A0A918W920_9GAMM</name>
<reference evidence="10" key="2">
    <citation type="submission" date="2020-09" db="EMBL/GenBank/DDBJ databases">
        <authorList>
            <person name="Sun Q."/>
            <person name="Kim S."/>
        </authorList>
    </citation>
    <scope>NUCLEOTIDE SEQUENCE</scope>
    <source>
        <strain evidence="10">KCTC 23077</strain>
    </source>
</reference>
<dbReference type="GO" id="GO:0020037">
    <property type="term" value="F:heme binding"/>
    <property type="evidence" value="ECO:0007669"/>
    <property type="project" value="InterPro"/>
</dbReference>
<evidence type="ECO:0000256" key="3">
    <source>
        <dbReference type="ARBA" id="ARBA00022723"/>
    </source>
</evidence>
<keyword evidence="4" id="KW-0249">Electron transport</keyword>
<dbReference type="AlphaFoldDB" id="A0A918W920"/>
<dbReference type="EMBL" id="BMYD01000002">
    <property type="protein sequence ID" value="GHA78518.1"/>
    <property type="molecule type" value="Genomic_DNA"/>
</dbReference>
<keyword evidence="3 6" id="KW-0479">Metal-binding</keyword>
<evidence type="ECO:0000313" key="10">
    <source>
        <dbReference type="EMBL" id="GHA78518.1"/>
    </source>
</evidence>
<evidence type="ECO:0000256" key="2">
    <source>
        <dbReference type="ARBA" id="ARBA00022617"/>
    </source>
</evidence>
<evidence type="ECO:0000256" key="5">
    <source>
        <dbReference type="ARBA" id="ARBA00023004"/>
    </source>
</evidence>
<feature type="domain" description="Cytochrome c" evidence="9">
    <location>
        <begin position="146"/>
        <end position="246"/>
    </location>
</feature>
<evidence type="ECO:0000256" key="7">
    <source>
        <dbReference type="SAM" id="MobiDB-lite"/>
    </source>
</evidence>
<evidence type="ECO:0000256" key="6">
    <source>
        <dbReference type="PROSITE-ProRule" id="PRU00433"/>
    </source>
</evidence>
<feature type="chain" id="PRO_5037503524" evidence="8">
    <location>
        <begin position="24"/>
        <end position="301"/>
    </location>
</feature>
<evidence type="ECO:0000259" key="9">
    <source>
        <dbReference type="PROSITE" id="PS51007"/>
    </source>
</evidence>
<evidence type="ECO:0000256" key="8">
    <source>
        <dbReference type="SAM" id="SignalP"/>
    </source>
</evidence>
<dbReference type="PROSITE" id="PS51007">
    <property type="entry name" value="CYTC"/>
    <property type="match status" value="2"/>
</dbReference>